<protein>
    <submittedName>
        <fullName evidence="2">Uncharacterized protein</fullName>
    </submittedName>
</protein>
<feature type="compositionally biased region" description="Basic and acidic residues" evidence="1">
    <location>
        <begin position="235"/>
        <end position="250"/>
    </location>
</feature>
<reference evidence="2 3" key="1">
    <citation type="submission" date="2024-09" db="EMBL/GenBank/DDBJ databases">
        <title>Chromosome-scale assembly of Riccia sorocarpa.</title>
        <authorList>
            <person name="Paukszto L."/>
        </authorList>
    </citation>
    <scope>NUCLEOTIDE SEQUENCE [LARGE SCALE GENOMIC DNA]</scope>
    <source>
        <strain evidence="2">LP-2024</strain>
        <tissue evidence="2">Aerial parts of the thallus</tissue>
    </source>
</reference>
<proteinExistence type="predicted"/>
<sequence length="291" mass="31236">MACWLDIQEVDPMLVKEGWNMLASIGEVLNMAGVTKEGDGKFAHIRGCVLLDMSKPLSTVLRAILNGQAAAAKQAKGKSQAQDGEQGKFIPVPAKRGGAGKPTQEAKGTGQSSNPFAALADNQDLEDEDKGADQGEDMESADFSVEAEETGDKEEQQDIEVEQTNLADPEGDTQNPVLDLNLTAAVVPRIGSKGGSLPPQLKISKKDRKKLKKKEAKRRKQKADGIEQEGQGQAEDTHIGEADESDHYSDTDEEEGLGFWKTGDDPRAQVGEQQNPAAEGETEIGSARLKK</sequence>
<accession>A0ABD3GTM3</accession>
<evidence type="ECO:0000313" key="3">
    <source>
        <dbReference type="Proteomes" id="UP001633002"/>
    </source>
</evidence>
<dbReference type="Proteomes" id="UP001633002">
    <property type="component" value="Unassembled WGS sequence"/>
</dbReference>
<evidence type="ECO:0000313" key="2">
    <source>
        <dbReference type="EMBL" id="KAL3682313.1"/>
    </source>
</evidence>
<feature type="compositionally biased region" description="Acidic residues" evidence="1">
    <location>
        <begin position="123"/>
        <end position="161"/>
    </location>
</feature>
<feature type="compositionally biased region" description="Basic residues" evidence="1">
    <location>
        <begin position="203"/>
        <end position="221"/>
    </location>
</feature>
<feature type="compositionally biased region" description="Polar residues" evidence="1">
    <location>
        <begin position="162"/>
        <end position="176"/>
    </location>
</feature>
<dbReference type="EMBL" id="JBJQOH010000006">
    <property type="protein sequence ID" value="KAL3682313.1"/>
    <property type="molecule type" value="Genomic_DNA"/>
</dbReference>
<keyword evidence="3" id="KW-1185">Reference proteome</keyword>
<evidence type="ECO:0000256" key="1">
    <source>
        <dbReference type="SAM" id="MobiDB-lite"/>
    </source>
</evidence>
<organism evidence="2 3">
    <name type="scientific">Riccia sorocarpa</name>
    <dbReference type="NCBI Taxonomy" id="122646"/>
    <lineage>
        <taxon>Eukaryota</taxon>
        <taxon>Viridiplantae</taxon>
        <taxon>Streptophyta</taxon>
        <taxon>Embryophyta</taxon>
        <taxon>Marchantiophyta</taxon>
        <taxon>Marchantiopsida</taxon>
        <taxon>Marchantiidae</taxon>
        <taxon>Marchantiales</taxon>
        <taxon>Ricciaceae</taxon>
        <taxon>Riccia</taxon>
    </lineage>
</organism>
<dbReference type="AlphaFoldDB" id="A0ABD3GTM3"/>
<name>A0ABD3GTM3_9MARC</name>
<gene>
    <name evidence="2" type="ORF">R1sor_000335</name>
</gene>
<comment type="caution">
    <text evidence="2">The sequence shown here is derived from an EMBL/GenBank/DDBJ whole genome shotgun (WGS) entry which is preliminary data.</text>
</comment>
<feature type="compositionally biased region" description="Low complexity" evidence="1">
    <location>
        <begin position="75"/>
        <end position="84"/>
    </location>
</feature>
<feature type="region of interest" description="Disordered" evidence="1">
    <location>
        <begin position="75"/>
        <end position="291"/>
    </location>
</feature>